<dbReference type="PANTHER" id="PTHR31485">
    <property type="entry name" value="PEPTIDYL SERINE ALPHA-GALACTOSYLTRANSFERASE"/>
    <property type="match status" value="1"/>
</dbReference>
<accession>A0A9K3KYG4</accession>
<comment type="caution">
    <text evidence="3">The sequence shown here is derived from an EMBL/GenBank/DDBJ whole genome shotgun (WGS) entry which is preliminary data.</text>
</comment>
<keyword evidence="2" id="KW-1133">Transmembrane helix</keyword>
<dbReference type="AlphaFoldDB" id="A0A9K3KYG4"/>
<reference evidence="3" key="1">
    <citation type="journal article" date="2021" name="Sci. Rep.">
        <title>Diploid genomic architecture of Nitzschia inconspicua, an elite biomass production diatom.</title>
        <authorList>
            <person name="Oliver A."/>
            <person name="Podell S."/>
            <person name="Pinowska A."/>
            <person name="Traller J.C."/>
            <person name="Smith S.R."/>
            <person name="McClure R."/>
            <person name="Beliaev A."/>
            <person name="Bohutskyi P."/>
            <person name="Hill E.A."/>
            <person name="Rabines A."/>
            <person name="Zheng H."/>
            <person name="Allen L.Z."/>
            <person name="Kuo A."/>
            <person name="Grigoriev I.V."/>
            <person name="Allen A.E."/>
            <person name="Hazlebeck D."/>
            <person name="Allen E.E."/>
        </authorList>
    </citation>
    <scope>NUCLEOTIDE SEQUENCE</scope>
    <source>
        <strain evidence="3">Hildebrandi</strain>
    </source>
</reference>
<dbReference type="Proteomes" id="UP000693970">
    <property type="component" value="Unassembled WGS sequence"/>
</dbReference>
<sequence length="530" mass="61350">MLRSRNKIRHAEDDNGKGDKGPSRVLTSPRQQHQPQLIVPTWILCTTVAFFLFLGFSSEHYKRSREADHFHEGSTSAHKTKDDFQNGFRKVPDHLIGKSMLSFEEDEQLEYDATNQRYHVIFSTDCSPYQHWQSYLVYFTAMKVRQPGHVTRIVSGCTAKEAVEMNKWFNEKVQFMSKRFHIHLTPKFSEVRDETGKVVGDYKFFNKPRGLKHWLEHFDLVGFDEDGGTFEHPDDIVILIDPDMALMRPITKDFSDERETLISKRRSDGHILSKEVKHGVPFAQTYGLGTQWQKFDLDKIAGEHSPAKDVSKVDGQLYFPAGPPYIGTVKDMYQIARKWSEFVPLVHAQYPYLLAEMYAYCIAAAHLGLKHQLIDSLMISNPSIGGEGWELIDKIPLQETCEFAKDPDNDKYALPSVIHMCQRYSVGQDWFFGKRRIPNDIYECETPLFEEPPRDLALKYDYKWPPNAKEKTPLSPKLINQQTFMVCSLTRLLNDASIFYKTAACIDRKPNMNRSRKVADLFVEREKINS</sequence>
<dbReference type="GO" id="GO:0016757">
    <property type="term" value="F:glycosyltransferase activity"/>
    <property type="evidence" value="ECO:0007669"/>
    <property type="project" value="InterPro"/>
</dbReference>
<dbReference type="InterPro" id="IPR044845">
    <property type="entry name" value="HPAT/SRGT1-like"/>
</dbReference>
<keyword evidence="4" id="KW-1185">Reference proteome</keyword>
<proteinExistence type="predicted"/>
<reference evidence="3" key="2">
    <citation type="submission" date="2021-04" db="EMBL/GenBank/DDBJ databases">
        <authorList>
            <person name="Podell S."/>
        </authorList>
    </citation>
    <scope>NUCLEOTIDE SEQUENCE</scope>
    <source>
        <strain evidence="3">Hildebrandi</strain>
    </source>
</reference>
<evidence type="ECO:0000256" key="1">
    <source>
        <dbReference type="SAM" id="MobiDB-lite"/>
    </source>
</evidence>
<gene>
    <name evidence="3" type="ORF">IV203_008418</name>
</gene>
<dbReference type="EMBL" id="JAGRRH010000017">
    <property type="protein sequence ID" value="KAG7352370.1"/>
    <property type="molecule type" value="Genomic_DNA"/>
</dbReference>
<protein>
    <submittedName>
        <fullName evidence="3">Uncharacterized protein</fullName>
    </submittedName>
</protein>
<feature type="transmembrane region" description="Helical" evidence="2">
    <location>
        <begin position="37"/>
        <end position="56"/>
    </location>
</feature>
<feature type="region of interest" description="Disordered" evidence="1">
    <location>
        <begin position="1"/>
        <end position="32"/>
    </location>
</feature>
<name>A0A9K3KYG4_9STRA</name>
<dbReference type="PANTHER" id="PTHR31485:SF7">
    <property type="entry name" value="PEPTIDYL SERINE ALPHA-GALACTOSYLTRANSFERASE"/>
    <property type="match status" value="1"/>
</dbReference>
<evidence type="ECO:0000313" key="3">
    <source>
        <dbReference type="EMBL" id="KAG7352370.1"/>
    </source>
</evidence>
<feature type="compositionally biased region" description="Basic and acidic residues" evidence="1">
    <location>
        <begin position="9"/>
        <end position="22"/>
    </location>
</feature>
<evidence type="ECO:0000256" key="2">
    <source>
        <dbReference type="SAM" id="Phobius"/>
    </source>
</evidence>
<dbReference type="OrthoDB" id="2015991at2759"/>
<organism evidence="3 4">
    <name type="scientific">Nitzschia inconspicua</name>
    <dbReference type="NCBI Taxonomy" id="303405"/>
    <lineage>
        <taxon>Eukaryota</taxon>
        <taxon>Sar</taxon>
        <taxon>Stramenopiles</taxon>
        <taxon>Ochrophyta</taxon>
        <taxon>Bacillariophyta</taxon>
        <taxon>Bacillariophyceae</taxon>
        <taxon>Bacillariophycidae</taxon>
        <taxon>Bacillariales</taxon>
        <taxon>Bacillariaceae</taxon>
        <taxon>Nitzschia</taxon>
    </lineage>
</organism>
<keyword evidence="2" id="KW-0812">Transmembrane</keyword>
<keyword evidence="2" id="KW-0472">Membrane</keyword>
<evidence type="ECO:0000313" key="4">
    <source>
        <dbReference type="Proteomes" id="UP000693970"/>
    </source>
</evidence>